<reference evidence="2" key="2">
    <citation type="submission" date="2022-01" db="EMBL/GenBank/DDBJ databases">
        <authorList>
            <person name="Yamashiro T."/>
            <person name="Shiraishi A."/>
            <person name="Satake H."/>
            <person name="Nakayama K."/>
        </authorList>
    </citation>
    <scope>NUCLEOTIDE SEQUENCE</scope>
</reference>
<dbReference type="Pfam" id="PF00078">
    <property type="entry name" value="RVT_1"/>
    <property type="match status" value="1"/>
</dbReference>
<evidence type="ECO:0000313" key="2">
    <source>
        <dbReference type="EMBL" id="GJT78825.1"/>
    </source>
</evidence>
<keyword evidence="3" id="KW-1185">Reference proteome</keyword>
<evidence type="ECO:0000259" key="1">
    <source>
        <dbReference type="Pfam" id="PF00078"/>
    </source>
</evidence>
<gene>
    <name evidence="2" type="ORF">Tco_1045550</name>
</gene>
<protein>
    <submittedName>
        <fullName evidence="2">RNA-directed DNA polymerase, eukaryota</fullName>
    </submittedName>
</protein>
<organism evidence="2 3">
    <name type="scientific">Tanacetum coccineum</name>
    <dbReference type="NCBI Taxonomy" id="301880"/>
    <lineage>
        <taxon>Eukaryota</taxon>
        <taxon>Viridiplantae</taxon>
        <taxon>Streptophyta</taxon>
        <taxon>Embryophyta</taxon>
        <taxon>Tracheophyta</taxon>
        <taxon>Spermatophyta</taxon>
        <taxon>Magnoliopsida</taxon>
        <taxon>eudicotyledons</taxon>
        <taxon>Gunneridae</taxon>
        <taxon>Pentapetalae</taxon>
        <taxon>asterids</taxon>
        <taxon>campanulids</taxon>
        <taxon>Asterales</taxon>
        <taxon>Asteraceae</taxon>
        <taxon>Asteroideae</taxon>
        <taxon>Anthemideae</taxon>
        <taxon>Anthemidinae</taxon>
        <taxon>Tanacetum</taxon>
    </lineage>
</organism>
<dbReference type="InterPro" id="IPR000477">
    <property type="entry name" value="RT_dom"/>
</dbReference>
<comment type="caution">
    <text evidence="2">The sequence shown here is derived from an EMBL/GenBank/DDBJ whole genome shotgun (WGS) entry which is preliminary data.</text>
</comment>
<sequence length="389" mass="44566">MTVEFSNTIYLRLTRVSTKERVLPNRAKTFHDIGVIDRKIYVDLAQKAKVKGAIEGDENSKFFYDIVNKKRRRQILNEIVSWCKSRKEQALLFKVDFQKAFDSVRWDHLDDILGKFGFGSKWRGWIRGCLHSSKASVLVNGSPTNEFLFHRGLRQGNPLSPFLFILVMESLHVAFQQFIDRGMFVPILVGEYDLVPISHIFYANDAMFIGRWLNVIKAIHGSNGSLDQPPPTCTGCSIWITIHKAVANLKSKGVDLLGFCKKVIGNGNNSNFWYDKWLGDVCFKLRFNRRPRSGIEESQFQELSSLLYSVALSSSSDRWSWTLNGHGDFSVKSAREEIDKHLLITSSSSTRWSKLLPIKLNVFAWRMLLDKLPTRINLSNRGLNVPFVL</sequence>
<dbReference type="PANTHER" id="PTHR31635">
    <property type="entry name" value="REVERSE TRANSCRIPTASE DOMAIN-CONTAINING PROTEIN-RELATED"/>
    <property type="match status" value="1"/>
</dbReference>
<dbReference type="Proteomes" id="UP001151760">
    <property type="component" value="Unassembled WGS sequence"/>
</dbReference>
<accession>A0ABQ5GUN8</accession>
<dbReference type="PANTHER" id="PTHR31635:SF196">
    <property type="entry name" value="REVERSE TRANSCRIPTASE DOMAIN-CONTAINING PROTEIN-RELATED"/>
    <property type="match status" value="1"/>
</dbReference>
<dbReference type="EMBL" id="BQNB010018837">
    <property type="protein sequence ID" value="GJT78825.1"/>
    <property type="molecule type" value="Genomic_DNA"/>
</dbReference>
<keyword evidence="2" id="KW-0695">RNA-directed DNA polymerase</keyword>
<feature type="domain" description="Reverse transcriptase" evidence="1">
    <location>
        <begin position="61"/>
        <end position="209"/>
    </location>
</feature>
<evidence type="ECO:0000313" key="3">
    <source>
        <dbReference type="Proteomes" id="UP001151760"/>
    </source>
</evidence>
<reference evidence="2" key="1">
    <citation type="journal article" date="2022" name="Int. J. Mol. Sci.">
        <title>Draft Genome of Tanacetum Coccineum: Genomic Comparison of Closely Related Tanacetum-Family Plants.</title>
        <authorList>
            <person name="Yamashiro T."/>
            <person name="Shiraishi A."/>
            <person name="Nakayama K."/>
            <person name="Satake H."/>
        </authorList>
    </citation>
    <scope>NUCLEOTIDE SEQUENCE</scope>
</reference>
<name>A0ABQ5GUN8_9ASTR</name>
<keyword evidence="2" id="KW-0548">Nucleotidyltransferase</keyword>
<proteinExistence type="predicted"/>
<dbReference type="GO" id="GO:0003964">
    <property type="term" value="F:RNA-directed DNA polymerase activity"/>
    <property type="evidence" value="ECO:0007669"/>
    <property type="project" value="UniProtKB-KW"/>
</dbReference>
<keyword evidence="2" id="KW-0808">Transferase</keyword>